<dbReference type="AlphaFoldDB" id="A0A4V6WQR7"/>
<keyword evidence="3" id="KW-1185">Reference proteome</keyword>
<gene>
    <name evidence="2" type="ORF">E8A74_18015</name>
</gene>
<dbReference type="OrthoDB" id="5503179at2"/>
<dbReference type="EMBL" id="SSMQ01000017">
    <property type="protein sequence ID" value="TKD07346.1"/>
    <property type="molecule type" value="Genomic_DNA"/>
</dbReference>
<proteinExistence type="predicted"/>
<dbReference type="RefSeq" id="WP_136930262.1">
    <property type="nucleotide sequence ID" value="NZ_SSMQ01000017.1"/>
</dbReference>
<feature type="compositionally biased region" description="Acidic residues" evidence="1">
    <location>
        <begin position="226"/>
        <end position="240"/>
    </location>
</feature>
<evidence type="ECO:0000256" key="1">
    <source>
        <dbReference type="SAM" id="MobiDB-lite"/>
    </source>
</evidence>
<accession>A0A4V6WQR7</accession>
<comment type="caution">
    <text evidence="2">The sequence shown here is derived from an EMBL/GenBank/DDBJ whole genome shotgun (WGS) entry which is preliminary data.</text>
</comment>
<evidence type="ECO:0000313" key="2">
    <source>
        <dbReference type="EMBL" id="TKD07346.1"/>
    </source>
</evidence>
<evidence type="ECO:0000313" key="3">
    <source>
        <dbReference type="Proteomes" id="UP000309215"/>
    </source>
</evidence>
<reference evidence="2 3" key="1">
    <citation type="submission" date="2019-04" db="EMBL/GenBank/DDBJ databases">
        <authorList>
            <person name="Li Y."/>
            <person name="Wang J."/>
        </authorList>
    </citation>
    <scope>NUCLEOTIDE SEQUENCE [LARGE SCALE GENOMIC DNA]</scope>
    <source>
        <strain evidence="2 3">DSM 14668</strain>
    </source>
</reference>
<dbReference type="Proteomes" id="UP000309215">
    <property type="component" value="Unassembled WGS sequence"/>
</dbReference>
<organism evidence="2 3">
    <name type="scientific">Polyangium fumosum</name>
    <dbReference type="NCBI Taxonomy" id="889272"/>
    <lineage>
        <taxon>Bacteria</taxon>
        <taxon>Pseudomonadati</taxon>
        <taxon>Myxococcota</taxon>
        <taxon>Polyangia</taxon>
        <taxon>Polyangiales</taxon>
        <taxon>Polyangiaceae</taxon>
        <taxon>Polyangium</taxon>
    </lineage>
</organism>
<sequence>MRLPNETASSWVLLTFASFTWSSLCAWAEIPDLKPSDRAEIEKLAHALKIHIDSLLKEARDTQEAQLFGRPSAQAKQNATLVLLKRRVDEALALVTIRLGGGSKKHPAVTSFLPGLLTGFSRAPIDKRPKLANEAAGRLEAGEDFGERAGLVGKLKEGAERAQQAIHANDGAQTGWSKERSEELVAKGRLRLELERVHRSLGALFPGQRDFVESFFLKGERPSEGTSEDEATGTNEDAEA</sequence>
<name>A0A4V6WQR7_9BACT</name>
<feature type="region of interest" description="Disordered" evidence="1">
    <location>
        <begin position="216"/>
        <end position="240"/>
    </location>
</feature>
<protein>
    <submittedName>
        <fullName evidence="2">Uncharacterized protein</fullName>
    </submittedName>
</protein>